<organism evidence="1 2">
    <name type="scientific">Campylobacter magnus</name>
    <dbReference type="NCBI Taxonomy" id="3026462"/>
    <lineage>
        <taxon>Bacteria</taxon>
        <taxon>Pseudomonadati</taxon>
        <taxon>Campylobacterota</taxon>
        <taxon>Epsilonproteobacteria</taxon>
        <taxon>Campylobacterales</taxon>
        <taxon>Campylobacteraceae</taxon>
        <taxon>Campylobacter</taxon>
    </lineage>
</organism>
<dbReference type="InterPro" id="IPR005046">
    <property type="entry name" value="DUF285"/>
</dbReference>
<reference evidence="1 2" key="1">
    <citation type="submission" date="2023-06" db="EMBL/GenBank/DDBJ databases">
        <title>Campylobacter magnum sp. nov., isolated from cecal contents of domestic pigs (Sus scrofa domesticus).</title>
        <authorList>
            <person name="Papic B."/>
            <person name="Gruntar I."/>
        </authorList>
    </citation>
    <scope>NUCLEOTIDE SEQUENCE [LARGE SCALE GENOMIC DNA]</scope>
    <source>
        <strain evidence="2">34484-21</strain>
    </source>
</reference>
<keyword evidence="2" id="KW-1185">Reference proteome</keyword>
<gene>
    <name evidence="1" type="ORF">Q2362_08615</name>
</gene>
<evidence type="ECO:0000313" key="1">
    <source>
        <dbReference type="EMBL" id="MDO2410142.1"/>
    </source>
</evidence>
<accession>A0ABT8TE28</accession>
<dbReference type="RefSeq" id="WP_302244946.1">
    <property type="nucleotide sequence ID" value="NZ_JAULJQ010000030.1"/>
</dbReference>
<protein>
    <submittedName>
        <fullName evidence="1">BspA family leucine-rich repeat surface protein</fullName>
    </submittedName>
</protein>
<dbReference type="Proteomes" id="UP001171111">
    <property type="component" value="Unassembled WGS sequence"/>
</dbReference>
<comment type="caution">
    <text evidence="1">The sequence shown here is derived from an EMBL/GenBank/DDBJ whole genome shotgun (WGS) entry which is preliminary data.</text>
</comment>
<sequence length="97" mass="11568">SKVRDMIGMFHSCYYFNQPLDNWDVSSVEFMSFMFDTALSFNADISGWNVGRFTSVRSMFCCAKSFKQDISGWKLADERKKELHKGRNRYKYYDRNE</sequence>
<name>A0ABT8TE28_9BACT</name>
<feature type="non-terminal residue" evidence="1">
    <location>
        <position position="1"/>
    </location>
</feature>
<proteinExistence type="predicted"/>
<dbReference type="EMBL" id="JAULJQ010000030">
    <property type="protein sequence ID" value="MDO2410142.1"/>
    <property type="molecule type" value="Genomic_DNA"/>
</dbReference>
<evidence type="ECO:0000313" key="2">
    <source>
        <dbReference type="Proteomes" id="UP001171111"/>
    </source>
</evidence>
<dbReference type="Pfam" id="PF03382">
    <property type="entry name" value="DUF285"/>
    <property type="match status" value="1"/>
</dbReference>